<name>A0A1G2R4W1_9BACT</name>
<proteinExistence type="predicted"/>
<sequence>MIDNTKEKKEGSVFDGFTRKYQLSKTLRFELRPILNTPKMLDDEQVIKNDETRRKKYEAVKPWFDQLHREFIEDALKSFKFKNLAIYQDTFQTWQKDRKSKQKKDTLVKIEVGLREEIVRRFEEVANIWVRSEQYKLLGIKKEGLGMLFEAGVFRLLKERFKNEKDTTVDGNNIFDEWTRWTGYFKKFFETRKNFYKSDDTSTAIAYRVINQNLRRFCENIQIFEKISEKIEFSEVEKSFDISCAGIFSLAYYNACLLQGGIDTYNKIIGGEVDEKDKKIPGINELINKYRQDNSGEKIPFLKQLDKQIHSAKEAFIESIETNKELVGKLKTFYENAEVKIQSFRNLIADIVTDYSGYDIDKIYLTKEAVSHNASRWFASFESFERDLFAVVAEKQNKLVYELLRTHKNDSKISDKDGKFSFPDFIKCSHIKRALEKQEGRIWKGEYYEDIVDFEKIKDVFTQFLCVFKFELEQQFFRKTTSAQTGEQTKIGYEIFVTKINELITRENPVIDLEEKIAIKNFADATLLIYQIAKYFAVEKRRGWLDNYDLDDRFYKSSDIGYLNFYRDAFEQIVRPYNLFRNYLTKKPYNTNKWVLSFENPTLADGWDKNKEKTNAAVILRKDGRYYLGIIKEDCKSLFADRYSKEMSEGIESGSFQKMAYKFFPEASKMIPKCSTQTKNVKEHFRKSSSDYNLFHEKDYKISVAITKNIYELNNVFYRKDNIEESFVPKNDFEKKLGVKKFQRQYLEISRDNNGYKQALAQWIEFCIRFLKAYKSTTIFDYSRLREAKEYESLDAFYQDINALTYNISFVPISEQYIKEKNDNGELFLFEIYNKDWSLGPMDKNRKRTKNLHTLYFEQLFSKENEQENFLFQLNGEAELFFRPKTEEKRLGYKVWDAGEKKWVKAKEKEDGAVIDRKRYAKDIILFHCPITLNRVSESKTKREMDVEIREVLSSTPGVHIIGVDRGEKHLAYYSVIDQNGKIIETDTLNSIGKDGRGKPVEYASKLEKRAQEREASRRDWEEVEAIKDLKKGYISQVIRNLADLIIKHNAIIVFEDLNMRFKQIRGGIEKSAYQQLERALIDKLSFLVKKGEEDPKQTGHILRAYQLAAPVIAFKDMGKQTGLIFYTQAGYTSKTCPECGYRRNIKCLFENIEQAKTLIENLESINYNKKEDVFQISYSLEKLSSKDQKKEKKVSNELYAKTLKKDIFILTTKNALRYKWYDRYSEKAKVAKRGIDEYKGEVNESETKKGVVKEFNLTEYLKGLLKTYEIDYEHGGIREQILSVARGREFYKDFLYALFLLTETRHSISGRNTDYIQCPECEFDSRKGFKDIKEFNGDANGAYNIARKGIMILEKIKQFKKDNDGNLEKMGWGDLSISIEEWDKFTQKE</sequence>
<protein>
    <submittedName>
        <fullName evidence="8">Type V CRISPR-associated protein Cpf1</fullName>
    </submittedName>
</protein>
<evidence type="ECO:0000259" key="5">
    <source>
        <dbReference type="Pfam" id="PF18510"/>
    </source>
</evidence>
<evidence type="ECO:0000259" key="6">
    <source>
        <dbReference type="Pfam" id="PF18516"/>
    </source>
</evidence>
<evidence type="ECO:0000259" key="7">
    <source>
        <dbReference type="Pfam" id="PF22222"/>
    </source>
</evidence>
<dbReference type="NCBIfam" id="TIGR04330">
    <property type="entry name" value="cas_Cpf1"/>
    <property type="match status" value="1"/>
</dbReference>
<feature type="region of interest" description="Binds crRNA alone and in crRNA-target DNA heteroduplex" evidence="2">
    <location>
        <begin position="188"/>
        <end position="192"/>
    </location>
</feature>
<comment type="caution">
    <text evidence="8">The sequence shown here is derived from an EMBL/GenBank/DDBJ whole genome shotgun (WGS) entry which is preliminary data.</text>
</comment>
<dbReference type="Pfam" id="PF18516">
    <property type="entry name" value="RuvC_1"/>
    <property type="match status" value="1"/>
</dbReference>
<feature type="region of interest" description="Binds crRNA" evidence="2">
    <location>
        <begin position="852"/>
        <end position="853"/>
    </location>
</feature>
<dbReference type="InterPro" id="IPR027620">
    <property type="entry name" value="Cas12a"/>
</dbReference>
<dbReference type="InterPro" id="IPR040787">
    <property type="entry name" value="Cas12a_REC1"/>
</dbReference>
<feature type="region of interest" description="Binds DNA in crRNA-target DNA heteroduplex" evidence="2">
    <location>
        <begin position="284"/>
        <end position="288"/>
    </location>
</feature>
<evidence type="ECO:0000256" key="1">
    <source>
        <dbReference type="PIRSR" id="PIRSR627620-1"/>
    </source>
</evidence>
<feature type="active site" description="For DNase activity of RuvC domain" evidence="1">
    <location>
        <position position="965"/>
    </location>
</feature>
<dbReference type="InterPro" id="IPR053993">
    <property type="entry name" value="Cas12a_PI"/>
</dbReference>
<evidence type="ECO:0000256" key="2">
    <source>
        <dbReference type="PIRSR" id="PIRSR627620-2"/>
    </source>
</evidence>
<organism evidence="8 9">
    <name type="scientific">Candidatus Wildermuthbacteria bacterium RIFCSPHIGHO2_02_FULL_45_25</name>
    <dbReference type="NCBI Taxonomy" id="1802450"/>
    <lineage>
        <taxon>Bacteria</taxon>
        <taxon>Candidatus Wildermuthiibacteriota</taxon>
    </lineage>
</organism>
<feature type="domain" description="Cas12a nuclease" evidence="5">
    <location>
        <begin position="1239"/>
        <end position="1320"/>
    </location>
</feature>
<dbReference type="Pfam" id="PF18510">
    <property type="entry name" value="NUC"/>
    <property type="match status" value="1"/>
</dbReference>
<feature type="domain" description="Cas12a PI" evidence="7">
    <location>
        <begin position="716"/>
        <end position="806"/>
    </location>
</feature>
<dbReference type="SMR" id="A0A1G2R4W1"/>
<dbReference type="InterPro" id="IPR040852">
    <property type="entry name" value="RuvC_1"/>
</dbReference>
<feature type="active site" description="For DNase activity of RuvC domain" evidence="1">
    <location>
        <position position="1339"/>
    </location>
</feature>
<dbReference type="InterPro" id="IPR040882">
    <property type="entry name" value="Cas12a_NUC"/>
</dbReference>
<dbReference type="Pfam" id="PF18501">
    <property type="entry name" value="REC1"/>
    <property type="match status" value="1"/>
</dbReference>
<feature type="active site" description="For DNase activity of RuvC domain" evidence="1">
    <location>
        <position position="1056"/>
    </location>
</feature>
<feature type="active site" description="For pre-crRNA processing" evidence="1">
    <location>
        <position position="902"/>
    </location>
</feature>
<feature type="site" description="Binds DNA in crRNA-target DNA heteroduplex" evidence="3">
    <location>
        <position position="587"/>
    </location>
</feature>
<dbReference type="Proteomes" id="UP000178092">
    <property type="component" value="Unassembled WGS sequence"/>
</dbReference>
<feature type="site" description="Binds PAM" evidence="3">
    <location>
        <position position="673"/>
    </location>
</feature>
<feature type="site" description="Binds crRNA alone and in crRNA-target DNA heteroduplex" evidence="3">
    <location>
        <position position="26"/>
    </location>
</feature>
<feature type="region of interest" description="Binds crRNA" evidence="2">
    <location>
        <begin position="835"/>
        <end position="838"/>
    </location>
</feature>
<gene>
    <name evidence="8" type="ORF">A3C04_04440</name>
</gene>
<reference evidence="8 9" key="1">
    <citation type="journal article" date="2016" name="Nat. Commun.">
        <title>Thousands of microbial genomes shed light on interconnected biogeochemical processes in an aquifer system.</title>
        <authorList>
            <person name="Anantharaman K."/>
            <person name="Brown C.T."/>
            <person name="Hug L.A."/>
            <person name="Sharon I."/>
            <person name="Castelle C.J."/>
            <person name="Probst A.J."/>
            <person name="Thomas B.C."/>
            <person name="Singh A."/>
            <person name="Wilkins M.J."/>
            <person name="Karaoz U."/>
            <person name="Brodie E.L."/>
            <person name="Williams K.H."/>
            <person name="Hubbard S.S."/>
            <person name="Banfield J.F."/>
        </authorList>
    </citation>
    <scope>NUCLEOTIDE SEQUENCE [LARGE SCALE GENOMIC DNA]</scope>
</reference>
<evidence type="ECO:0000313" key="8">
    <source>
        <dbReference type="EMBL" id="OHA67895.1"/>
    </source>
</evidence>
<feature type="domain" description="Cas12a REC1" evidence="4">
    <location>
        <begin position="59"/>
        <end position="309"/>
    </location>
</feature>
<evidence type="ECO:0000259" key="4">
    <source>
        <dbReference type="Pfam" id="PF18501"/>
    </source>
</evidence>
<dbReference type="EMBL" id="MHTV01000001">
    <property type="protein sequence ID" value="OHA67895.1"/>
    <property type="molecule type" value="Genomic_DNA"/>
</dbReference>
<accession>A0A1G2R4W1</accession>
<feature type="region of interest" description="Binds crRNA" evidence="2">
    <location>
        <begin position="589"/>
        <end position="593"/>
    </location>
</feature>
<evidence type="ECO:0000256" key="3">
    <source>
        <dbReference type="PIRSR" id="PIRSR627620-3"/>
    </source>
</evidence>
<feature type="site" description="Binds crRNA" evidence="3">
    <location>
        <position position="883"/>
    </location>
</feature>
<evidence type="ECO:0000313" key="9">
    <source>
        <dbReference type="Proteomes" id="UP000178092"/>
    </source>
</evidence>
<feature type="site" description="Binds Target strand DNA; via amide nitrogen" evidence="3">
    <location>
        <position position="876"/>
    </location>
</feature>
<dbReference type="Pfam" id="PF22222">
    <property type="entry name" value="Cpf1_PI-like"/>
    <property type="match status" value="1"/>
</dbReference>
<feature type="region of interest" description="Binds crRNA alone and in crRNA-target DNA heteroduplex" evidence="2">
    <location>
        <begin position="57"/>
        <end position="61"/>
    </location>
</feature>
<feature type="site" description="Binds Target strand DNA" evidence="3">
    <location>
        <position position="669"/>
    </location>
</feature>
<feature type="site" description="Binds DNA protospacer adjacent motif (PAM)" evidence="3">
    <location>
        <position position="611"/>
    </location>
</feature>
<feature type="domain" description="Cas12a RuvC nuclease" evidence="6">
    <location>
        <begin position="940"/>
        <end position="1389"/>
    </location>
</feature>